<evidence type="ECO:0000256" key="5">
    <source>
        <dbReference type="ARBA" id="ARBA00022833"/>
    </source>
</evidence>
<feature type="binding site" evidence="9">
    <location>
        <position position="173"/>
    </location>
    <ligand>
        <name>Zn(2+)</name>
        <dbReference type="ChEBI" id="CHEBI:29105"/>
        <label>2</label>
    </ligand>
</feature>
<dbReference type="SUPFAM" id="SSF55031">
    <property type="entry name" value="Bacterial exopeptidase dimerisation domain"/>
    <property type="match status" value="1"/>
</dbReference>
<evidence type="ECO:0000256" key="10">
    <source>
        <dbReference type="SAM" id="MobiDB-lite"/>
    </source>
</evidence>
<dbReference type="PANTHER" id="PTHR42994">
    <property type="entry name" value="PEPTIDASE T"/>
    <property type="match status" value="1"/>
</dbReference>
<comment type="similarity">
    <text evidence="1">Belongs to the peptidase M20B family.</text>
</comment>
<dbReference type="PROSITE" id="PS00758">
    <property type="entry name" value="ARGE_DAPE_CPG2_1"/>
    <property type="match status" value="1"/>
</dbReference>
<keyword evidence="2" id="KW-0645">Protease</keyword>
<keyword evidence="5 9" id="KW-0862">Zinc</keyword>
<feature type="domain" description="Peptidase M20 dimerisation" evidence="11">
    <location>
        <begin position="240"/>
        <end position="339"/>
    </location>
</feature>
<dbReference type="GO" id="GO:0008270">
    <property type="term" value="F:zinc ion binding"/>
    <property type="evidence" value="ECO:0007669"/>
    <property type="project" value="InterPro"/>
</dbReference>
<evidence type="ECO:0000256" key="3">
    <source>
        <dbReference type="ARBA" id="ARBA00022723"/>
    </source>
</evidence>
<comment type="cofactor">
    <cofactor evidence="9">
        <name>Zn(2+)</name>
        <dbReference type="ChEBI" id="CHEBI:29105"/>
    </cofactor>
    <text evidence="9">Binds 2 Zn(2+) ions per subunit.</text>
</comment>
<evidence type="ECO:0000256" key="2">
    <source>
        <dbReference type="ARBA" id="ARBA00022670"/>
    </source>
</evidence>
<feature type="region of interest" description="Disordered" evidence="10">
    <location>
        <begin position="387"/>
        <end position="408"/>
    </location>
</feature>
<evidence type="ECO:0000256" key="1">
    <source>
        <dbReference type="ARBA" id="ARBA00009692"/>
    </source>
</evidence>
<evidence type="ECO:0000256" key="6">
    <source>
        <dbReference type="ARBA" id="ARBA00023049"/>
    </source>
</evidence>
<dbReference type="NCBIfam" id="TIGR01882">
    <property type="entry name" value="peptidase-T"/>
    <property type="match status" value="1"/>
</dbReference>
<feature type="active site" evidence="8">
    <location>
        <position position="114"/>
    </location>
</feature>
<dbReference type="EMBL" id="CP036525">
    <property type="protein sequence ID" value="QDT01791.1"/>
    <property type="molecule type" value="Genomic_DNA"/>
</dbReference>
<feature type="binding site" evidence="9">
    <location>
        <position position="413"/>
    </location>
    <ligand>
        <name>Zn(2+)</name>
        <dbReference type="ChEBI" id="CHEBI:29105"/>
        <label>2</label>
    </ligand>
</feature>
<dbReference type="Proteomes" id="UP000318538">
    <property type="component" value="Chromosome"/>
</dbReference>
<accession>A0A517N3S1</accession>
<sequence length="443" mass="47548">MYRVSRHRSNAVPQKNPMQPVTPSTVMIDRSRLLDRFLRYVRVETTADPSSNLYPSSPGQRELGQMLRDELAAISILDAELDENALVWGTVPATDGSVSAGSPSPTVAMVAHMDTSPEAPGKDVNPQVIDAYAGGDIPLPSGGLISVAKSESLSDLVGKTLITTDGRTLLGGDDKAGIAIIMEVAQTLIENPHLVHGPVRILFTCDEEIGRGTDKIDLRKLDATVAYTLDGGGAGVIDVETFSADGATVRFVGHNIHPSIGKGRMVNALRAAADFVSALPRTTCTPETTEDREGFIHPHTIHGGVGEASVDLILRSFESEDLADYARLIETTANQVAADTPGIEAHVSIRQQYRNLREGLDDLPESVSLAEAAFEQLGRQPTRMIIRGGTDGSQLTEKGLPTPNLSSGQHNIHAVTEFACLDEMVEAAQHVIKMLELWSQQRA</sequence>
<evidence type="ECO:0000259" key="11">
    <source>
        <dbReference type="Pfam" id="PF07687"/>
    </source>
</evidence>
<name>A0A517N3S1_9BACT</name>
<dbReference type="AlphaFoldDB" id="A0A517N3S1"/>
<dbReference type="GO" id="GO:0006508">
    <property type="term" value="P:proteolysis"/>
    <property type="evidence" value="ECO:0007669"/>
    <property type="project" value="UniProtKB-UniRule"/>
</dbReference>
<dbReference type="GO" id="GO:0008237">
    <property type="term" value="F:metallopeptidase activity"/>
    <property type="evidence" value="ECO:0007669"/>
    <property type="project" value="UniProtKB-KW"/>
</dbReference>
<dbReference type="PIRSF" id="PIRSF037215">
    <property type="entry name" value="Peptidase_M20B"/>
    <property type="match status" value="1"/>
</dbReference>
<keyword evidence="12" id="KW-0031">Aminopeptidase</keyword>
<dbReference type="InterPro" id="IPR001261">
    <property type="entry name" value="ArgE/DapE_CS"/>
</dbReference>
<feature type="region of interest" description="Disordered" evidence="10">
    <location>
        <begin position="1"/>
        <end position="22"/>
    </location>
</feature>
<dbReference type="EC" id="3.4.11.4" evidence="7"/>
<organism evidence="12 13">
    <name type="scientific">Rubripirellula lacrimiformis</name>
    <dbReference type="NCBI Taxonomy" id="1930273"/>
    <lineage>
        <taxon>Bacteria</taxon>
        <taxon>Pseudomonadati</taxon>
        <taxon>Planctomycetota</taxon>
        <taxon>Planctomycetia</taxon>
        <taxon>Pirellulales</taxon>
        <taxon>Pirellulaceae</taxon>
        <taxon>Rubripirellula</taxon>
    </lineage>
</organism>
<dbReference type="PANTHER" id="PTHR42994:SF1">
    <property type="entry name" value="PEPTIDASE T"/>
    <property type="match status" value="1"/>
</dbReference>
<keyword evidence="3 9" id="KW-0479">Metal-binding</keyword>
<gene>
    <name evidence="12" type="primary">pepT</name>
    <name evidence="12" type="ORF">K227x_01590</name>
</gene>
<dbReference type="NCBIfam" id="NF003976">
    <property type="entry name" value="PRK05469.1"/>
    <property type="match status" value="1"/>
</dbReference>
<feature type="binding site" evidence="9">
    <location>
        <position position="230"/>
    </location>
    <ligand>
        <name>Zn(2+)</name>
        <dbReference type="ChEBI" id="CHEBI:29105"/>
        <label>1</label>
    </ligand>
</feature>
<dbReference type="GO" id="GO:0005829">
    <property type="term" value="C:cytosol"/>
    <property type="evidence" value="ECO:0007669"/>
    <property type="project" value="TreeGrafter"/>
</dbReference>
<keyword evidence="13" id="KW-1185">Reference proteome</keyword>
<dbReference type="Gene3D" id="3.30.70.360">
    <property type="match status" value="1"/>
</dbReference>
<feature type="compositionally biased region" description="Polar residues" evidence="10">
    <location>
        <begin position="11"/>
        <end position="22"/>
    </location>
</feature>
<proteinExistence type="inferred from homology"/>
<feature type="binding site" evidence="9">
    <location>
        <position position="112"/>
    </location>
    <ligand>
        <name>Zn(2+)</name>
        <dbReference type="ChEBI" id="CHEBI:29105"/>
        <label>1</label>
    </ligand>
</feature>
<dbReference type="InterPro" id="IPR011650">
    <property type="entry name" value="Peptidase_M20_dimer"/>
</dbReference>
<dbReference type="SUPFAM" id="SSF53187">
    <property type="entry name" value="Zn-dependent exopeptidases"/>
    <property type="match status" value="1"/>
</dbReference>
<dbReference type="InterPro" id="IPR002933">
    <property type="entry name" value="Peptidase_M20"/>
</dbReference>
<keyword evidence="6" id="KW-0482">Metalloprotease</keyword>
<feature type="active site" description="Proton acceptor" evidence="8">
    <location>
        <position position="207"/>
    </location>
</feature>
<evidence type="ECO:0000256" key="9">
    <source>
        <dbReference type="PIRSR" id="PIRSR037215-2"/>
    </source>
</evidence>
<evidence type="ECO:0000313" key="13">
    <source>
        <dbReference type="Proteomes" id="UP000318538"/>
    </source>
</evidence>
<keyword evidence="4 12" id="KW-0378">Hydrolase</keyword>
<feature type="binding site" evidence="9">
    <location>
        <position position="208"/>
    </location>
    <ligand>
        <name>Zn(2+)</name>
        <dbReference type="ChEBI" id="CHEBI:29105"/>
        <label>2</label>
    </ligand>
</feature>
<dbReference type="Pfam" id="PF01546">
    <property type="entry name" value="Peptidase_M20"/>
    <property type="match status" value="1"/>
</dbReference>
<reference evidence="12 13" key="1">
    <citation type="submission" date="2019-02" db="EMBL/GenBank/DDBJ databases">
        <title>Deep-cultivation of Planctomycetes and their phenomic and genomic characterization uncovers novel biology.</title>
        <authorList>
            <person name="Wiegand S."/>
            <person name="Jogler M."/>
            <person name="Boedeker C."/>
            <person name="Pinto D."/>
            <person name="Vollmers J."/>
            <person name="Rivas-Marin E."/>
            <person name="Kohn T."/>
            <person name="Peeters S.H."/>
            <person name="Heuer A."/>
            <person name="Rast P."/>
            <person name="Oberbeckmann S."/>
            <person name="Bunk B."/>
            <person name="Jeske O."/>
            <person name="Meyerdierks A."/>
            <person name="Storesund J.E."/>
            <person name="Kallscheuer N."/>
            <person name="Luecker S."/>
            <person name="Lage O.M."/>
            <person name="Pohl T."/>
            <person name="Merkel B.J."/>
            <person name="Hornburger P."/>
            <person name="Mueller R.-W."/>
            <person name="Bruemmer F."/>
            <person name="Labrenz M."/>
            <person name="Spormann A.M."/>
            <person name="Op den Camp H."/>
            <person name="Overmann J."/>
            <person name="Amann R."/>
            <person name="Jetten M.S.M."/>
            <person name="Mascher T."/>
            <person name="Medema M.H."/>
            <person name="Devos D.P."/>
            <person name="Kaster A.-K."/>
            <person name="Ovreas L."/>
            <person name="Rohde M."/>
            <person name="Galperin M.Y."/>
            <person name="Jogler C."/>
        </authorList>
    </citation>
    <scope>NUCLEOTIDE SEQUENCE [LARGE SCALE GENOMIC DNA]</scope>
    <source>
        <strain evidence="12 13">K22_7</strain>
    </source>
</reference>
<dbReference type="NCBIfam" id="NF009920">
    <property type="entry name" value="PRK13381.1"/>
    <property type="match status" value="1"/>
</dbReference>
<evidence type="ECO:0000256" key="4">
    <source>
        <dbReference type="ARBA" id="ARBA00022801"/>
    </source>
</evidence>
<dbReference type="KEGG" id="rlc:K227x_01590"/>
<feature type="binding site" evidence="9">
    <location>
        <position position="173"/>
    </location>
    <ligand>
        <name>Zn(2+)</name>
        <dbReference type="ChEBI" id="CHEBI:29105"/>
        <label>1</label>
    </ligand>
</feature>
<dbReference type="GO" id="GO:0006518">
    <property type="term" value="P:peptide metabolic process"/>
    <property type="evidence" value="ECO:0007669"/>
    <property type="project" value="InterPro"/>
</dbReference>
<dbReference type="GO" id="GO:0045148">
    <property type="term" value="F:tripeptide aminopeptidase activity"/>
    <property type="evidence" value="ECO:0007669"/>
    <property type="project" value="UniProtKB-UniRule"/>
</dbReference>
<evidence type="ECO:0000256" key="8">
    <source>
        <dbReference type="PIRSR" id="PIRSR037215-1"/>
    </source>
</evidence>
<protein>
    <recommendedName>
        <fullName evidence="7">Peptidase T</fullName>
        <ecNumber evidence="7">3.4.11.4</ecNumber>
    </recommendedName>
</protein>
<dbReference type="Pfam" id="PF07687">
    <property type="entry name" value="M20_dimer"/>
    <property type="match status" value="1"/>
</dbReference>
<dbReference type="Gene3D" id="3.40.630.10">
    <property type="entry name" value="Zn peptidases"/>
    <property type="match status" value="1"/>
</dbReference>
<evidence type="ECO:0000313" key="12">
    <source>
        <dbReference type="EMBL" id="QDT01791.1"/>
    </source>
</evidence>
<dbReference type="InterPro" id="IPR036264">
    <property type="entry name" value="Bact_exopeptidase_dim_dom"/>
</dbReference>
<dbReference type="InterPro" id="IPR010161">
    <property type="entry name" value="Peptidase_M20B"/>
</dbReference>
<evidence type="ECO:0000256" key="7">
    <source>
        <dbReference type="NCBIfam" id="TIGR01882"/>
    </source>
</evidence>